<reference evidence="2 3" key="1">
    <citation type="journal article" date="2021" name="Hortic Res">
        <title>The domestication of Cucurbita argyrosperma as revealed by the genome of its wild relative.</title>
        <authorList>
            <person name="Barrera-Redondo J."/>
            <person name="Sanchez-de la Vega G."/>
            <person name="Aguirre-Liguori J.A."/>
            <person name="Castellanos-Morales G."/>
            <person name="Gutierrez-Guerrero Y.T."/>
            <person name="Aguirre-Dugua X."/>
            <person name="Aguirre-Planter E."/>
            <person name="Tenaillon M.I."/>
            <person name="Lira-Saade R."/>
            <person name="Eguiarte L.E."/>
        </authorList>
    </citation>
    <scope>NUCLEOTIDE SEQUENCE [LARGE SCALE GENOMIC DNA]</scope>
    <source>
        <strain evidence="2">JBR-2021</strain>
    </source>
</reference>
<dbReference type="EMBL" id="JAGKQH010000001">
    <property type="protein sequence ID" value="KAG6608501.1"/>
    <property type="molecule type" value="Genomic_DNA"/>
</dbReference>
<dbReference type="Proteomes" id="UP000685013">
    <property type="component" value="Chromosome 1"/>
</dbReference>
<feature type="compositionally biased region" description="Basic and acidic residues" evidence="1">
    <location>
        <begin position="1"/>
        <end position="23"/>
    </location>
</feature>
<gene>
    <name evidence="2" type="ORF">SDJN03_01843</name>
</gene>
<organism evidence="2 3">
    <name type="scientific">Cucurbita argyrosperma subsp. sororia</name>
    <dbReference type="NCBI Taxonomy" id="37648"/>
    <lineage>
        <taxon>Eukaryota</taxon>
        <taxon>Viridiplantae</taxon>
        <taxon>Streptophyta</taxon>
        <taxon>Embryophyta</taxon>
        <taxon>Tracheophyta</taxon>
        <taxon>Spermatophyta</taxon>
        <taxon>Magnoliopsida</taxon>
        <taxon>eudicotyledons</taxon>
        <taxon>Gunneridae</taxon>
        <taxon>Pentapetalae</taxon>
        <taxon>rosids</taxon>
        <taxon>fabids</taxon>
        <taxon>Cucurbitales</taxon>
        <taxon>Cucurbitaceae</taxon>
        <taxon>Cucurbiteae</taxon>
        <taxon>Cucurbita</taxon>
    </lineage>
</organism>
<sequence>MNSASVRERATTDWNGKKFKEQSSSDSWTELQLLLAIQIRMLPIIVSTVFMNSYSAQLQTFTIEQGIPYSSFLGFDVPTPSIHRQLDTSPAQWWWRYETVEVMKQVGEVRPHKESV</sequence>
<keyword evidence="3" id="KW-1185">Reference proteome</keyword>
<name>A0AAV6PBB4_9ROSI</name>
<feature type="non-terminal residue" evidence="2">
    <location>
        <position position="1"/>
    </location>
</feature>
<proteinExistence type="predicted"/>
<accession>A0AAV6PBB4</accession>
<dbReference type="AlphaFoldDB" id="A0AAV6PBB4"/>
<feature type="region of interest" description="Disordered" evidence="1">
    <location>
        <begin position="1"/>
        <end position="24"/>
    </location>
</feature>
<comment type="caution">
    <text evidence="2">The sequence shown here is derived from an EMBL/GenBank/DDBJ whole genome shotgun (WGS) entry which is preliminary data.</text>
</comment>
<evidence type="ECO:0000313" key="3">
    <source>
        <dbReference type="Proteomes" id="UP000685013"/>
    </source>
</evidence>
<evidence type="ECO:0000256" key="1">
    <source>
        <dbReference type="SAM" id="MobiDB-lite"/>
    </source>
</evidence>
<evidence type="ECO:0000313" key="2">
    <source>
        <dbReference type="EMBL" id="KAG6608501.1"/>
    </source>
</evidence>
<protein>
    <submittedName>
        <fullName evidence="2">Uncharacterized protein</fullName>
    </submittedName>
</protein>